<name>A0AA86JA63_9BURK</name>
<dbReference type="KEGG" id="lto:RGQ30_30860"/>
<dbReference type="Pfam" id="PF12706">
    <property type="entry name" value="Lactamase_B_2"/>
    <property type="match status" value="1"/>
</dbReference>
<dbReference type="PANTHER" id="PTHR42663">
    <property type="entry name" value="HYDROLASE C777.06C-RELATED-RELATED"/>
    <property type="match status" value="1"/>
</dbReference>
<dbReference type="GO" id="GO:0006198">
    <property type="term" value="P:cAMP catabolic process"/>
    <property type="evidence" value="ECO:0007669"/>
    <property type="project" value="InterPro"/>
</dbReference>
<gene>
    <name evidence="2" type="ORF">RGQ30_30860</name>
</gene>
<proteinExistence type="predicted"/>
<dbReference type="EMBL" id="AP028947">
    <property type="protein sequence ID" value="BET27585.1"/>
    <property type="molecule type" value="Genomic_DNA"/>
</dbReference>
<organism evidence="2 3">
    <name type="scientific">Limnobacter thiooxidans</name>
    <dbReference type="NCBI Taxonomy" id="131080"/>
    <lineage>
        <taxon>Bacteria</taxon>
        <taxon>Pseudomonadati</taxon>
        <taxon>Pseudomonadota</taxon>
        <taxon>Betaproteobacteria</taxon>
        <taxon>Burkholderiales</taxon>
        <taxon>Burkholderiaceae</taxon>
        <taxon>Limnobacter</taxon>
    </lineage>
</organism>
<dbReference type="GO" id="GO:0004115">
    <property type="term" value="F:3',5'-cyclic-AMP phosphodiesterase activity"/>
    <property type="evidence" value="ECO:0007669"/>
    <property type="project" value="InterPro"/>
</dbReference>
<dbReference type="InterPro" id="IPR036866">
    <property type="entry name" value="RibonucZ/Hydroxyglut_hydro"/>
</dbReference>
<dbReference type="PRINTS" id="PR00388">
    <property type="entry name" value="PDIESTERASE2"/>
</dbReference>
<evidence type="ECO:0000313" key="2">
    <source>
        <dbReference type="EMBL" id="BET27585.1"/>
    </source>
</evidence>
<dbReference type="InterPro" id="IPR001279">
    <property type="entry name" value="Metallo-B-lactamas"/>
</dbReference>
<dbReference type="RefSeq" id="WP_130557351.1">
    <property type="nucleotide sequence ID" value="NZ_AP028947.1"/>
</dbReference>
<keyword evidence="3" id="KW-1185">Reference proteome</keyword>
<dbReference type="CDD" id="cd07735">
    <property type="entry name" value="class_II_PDE_MBL-fold"/>
    <property type="match status" value="1"/>
</dbReference>
<reference evidence="2 3" key="1">
    <citation type="submission" date="2023-10" db="EMBL/GenBank/DDBJ databases">
        <title>Complete Genome Sequence of Limnobacter thiooxidans CS-K2T, Isolated from freshwater lake sediments in Bavaria, Germany.</title>
        <authorList>
            <person name="Naruki M."/>
            <person name="Watanabe A."/>
            <person name="Warashina T."/>
            <person name="Morita T."/>
            <person name="Arakawa K."/>
        </authorList>
    </citation>
    <scope>NUCLEOTIDE SEQUENCE [LARGE SCALE GENOMIC DNA]</scope>
    <source>
        <strain evidence="2 3">CS-K2</strain>
    </source>
</reference>
<accession>A0AA86JA63</accession>
<sequence>MIFSTVEQPDIVTLKGVLPASLEVFGCSGSVGDPGNGTSCFLLNQDVLIDAGSGVMAMNTAQMSKINHVLLTHTHLDHVSGLPFLVESRQHSQASPLYVYAQQKTIDVLRQHVFNDLIWPDFTAIPSTESPALKFVTIQPHVELMLGGAILIPFAVNHSVPTLGFVIKSSSGVLAISSDTYLTDELSQVLNSMVQVDHLIIESSFSNKDKKLSELTLHLCPSLLATQLNKLDTCRNVWVSYLKEWDRIQTEREIEDLEFNFPLKLLRQGQTIRF</sequence>
<protein>
    <submittedName>
        <fullName evidence="2">3',5'-cyclic-nucleotide phosphodiesterase</fullName>
    </submittedName>
</protein>
<dbReference type="SMART" id="SM00849">
    <property type="entry name" value="Lactamase_B"/>
    <property type="match status" value="1"/>
</dbReference>
<dbReference type="Proteomes" id="UP001329151">
    <property type="component" value="Chromosome"/>
</dbReference>
<dbReference type="AlphaFoldDB" id="A0AA86JA63"/>
<feature type="domain" description="Metallo-beta-lactamase" evidence="1">
    <location>
        <begin position="37"/>
        <end position="223"/>
    </location>
</feature>
<dbReference type="InterPro" id="IPR000396">
    <property type="entry name" value="Pdiesterase2"/>
</dbReference>
<evidence type="ECO:0000313" key="3">
    <source>
        <dbReference type="Proteomes" id="UP001329151"/>
    </source>
</evidence>
<evidence type="ECO:0000259" key="1">
    <source>
        <dbReference type="SMART" id="SM00849"/>
    </source>
</evidence>
<dbReference type="SUPFAM" id="SSF56281">
    <property type="entry name" value="Metallo-hydrolase/oxidoreductase"/>
    <property type="match status" value="1"/>
</dbReference>
<dbReference type="Gene3D" id="3.60.15.10">
    <property type="entry name" value="Ribonuclease Z/Hydroxyacylglutathione hydrolase-like"/>
    <property type="match status" value="1"/>
</dbReference>
<dbReference type="PANTHER" id="PTHR42663:SF6">
    <property type="entry name" value="HYDROLASE C777.06C-RELATED"/>
    <property type="match status" value="1"/>
</dbReference>